<dbReference type="EMBL" id="JADKIO010000013">
    <property type="protein sequence ID" value="MBK9798143.1"/>
    <property type="molecule type" value="Genomic_DNA"/>
</dbReference>
<sequence>MIRVVLVEDDPMVAELNRIYVERVPDFKVVASARSAAEGLAALRAHPADLLLLDIFMAGQTGMDLMAEIRRLALAVDVIFVTAARDTRTIDRALKLGAVDYLIKPFEFERLQQALEGYRETHRLMGTEQSLSQRELDAALSRRPRLAPGDLELPKGLDRATLGRIGQAILGLPGETPWFTSEELAGQVGISRVSVRKYLEYLCGLKVLRMEPGYGGMGRPVHRFRLQQGMLEELLRFH</sequence>
<evidence type="ECO:0000256" key="8">
    <source>
        <dbReference type="ARBA" id="ARBA00023163"/>
    </source>
</evidence>
<evidence type="ECO:0000256" key="5">
    <source>
        <dbReference type="ARBA" id="ARBA00023015"/>
    </source>
</evidence>
<dbReference type="Pfam" id="PF00072">
    <property type="entry name" value="Response_reg"/>
    <property type="match status" value="1"/>
</dbReference>
<evidence type="ECO:0000313" key="12">
    <source>
        <dbReference type="EMBL" id="MBK9798143.1"/>
    </source>
</evidence>
<organism evidence="12 13">
    <name type="scientific">Candidatus Geothrix skivensis</name>
    <dbReference type="NCBI Taxonomy" id="2954439"/>
    <lineage>
        <taxon>Bacteria</taxon>
        <taxon>Pseudomonadati</taxon>
        <taxon>Acidobacteriota</taxon>
        <taxon>Holophagae</taxon>
        <taxon>Holophagales</taxon>
        <taxon>Holophagaceae</taxon>
        <taxon>Geothrix</taxon>
    </lineage>
</organism>
<dbReference type="SMART" id="SM00448">
    <property type="entry name" value="REC"/>
    <property type="match status" value="1"/>
</dbReference>
<dbReference type="SUPFAM" id="SSF52172">
    <property type="entry name" value="CheY-like"/>
    <property type="match status" value="1"/>
</dbReference>
<keyword evidence="4 9" id="KW-0902">Two-component regulatory system</keyword>
<comment type="subcellular location">
    <subcellularLocation>
        <location evidence="1 9">Cytoplasm</location>
    </subcellularLocation>
</comment>
<dbReference type="AlphaFoldDB" id="A0A9D7SJR8"/>
<name>A0A9D7SJR8_9BACT</name>
<evidence type="ECO:0000259" key="11">
    <source>
        <dbReference type="PROSITE" id="PS50110"/>
    </source>
</evidence>
<accession>A0A9D7SJR8</accession>
<keyword evidence="5 9" id="KW-0805">Transcription regulation</keyword>
<evidence type="ECO:0000256" key="1">
    <source>
        <dbReference type="ARBA" id="ARBA00004496"/>
    </source>
</evidence>
<keyword evidence="3 10" id="KW-0597">Phosphoprotein</keyword>
<keyword evidence="2 9" id="KW-0963">Cytoplasm</keyword>
<dbReference type="PANTHER" id="PTHR45526">
    <property type="entry name" value="TRANSCRIPTIONAL REGULATORY PROTEIN DPIA"/>
    <property type="match status" value="1"/>
</dbReference>
<dbReference type="PROSITE" id="PS50110">
    <property type="entry name" value="RESPONSE_REGULATORY"/>
    <property type="match status" value="1"/>
</dbReference>
<proteinExistence type="predicted"/>
<reference evidence="12" key="1">
    <citation type="submission" date="2020-10" db="EMBL/GenBank/DDBJ databases">
        <title>Connecting structure to function with the recovery of over 1000 high-quality activated sludge metagenome-assembled genomes encoding full-length rRNA genes using long-read sequencing.</title>
        <authorList>
            <person name="Singleton C.M."/>
            <person name="Petriglieri F."/>
            <person name="Kristensen J.M."/>
            <person name="Kirkegaard R.H."/>
            <person name="Michaelsen T.Y."/>
            <person name="Andersen M.H."/>
            <person name="Karst S.M."/>
            <person name="Dueholm M.S."/>
            <person name="Nielsen P.H."/>
            <person name="Albertsen M."/>
        </authorList>
    </citation>
    <scope>NUCLEOTIDE SEQUENCE</scope>
    <source>
        <strain evidence="12">Skiv_18-Q3-R9-52_MAXAC.067</strain>
    </source>
</reference>
<evidence type="ECO:0000256" key="3">
    <source>
        <dbReference type="ARBA" id="ARBA00022553"/>
    </source>
</evidence>
<evidence type="ECO:0000256" key="9">
    <source>
        <dbReference type="PIRNR" id="PIRNR006171"/>
    </source>
</evidence>
<evidence type="ECO:0000256" key="2">
    <source>
        <dbReference type="ARBA" id="ARBA00022490"/>
    </source>
</evidence>
<dbReference type="GO" id="GO:0003700">
    <property type="term" value="F:DNA-binding transcription factor activity"/>
    <property type="evidence" value="ECO:0007669"/>
    <property type="project" value="InterPro"/>
</dbReference>
<keyword evidence="7 9" id="KW-0010">Activator</keyword>
<comment type="caution">
    <text evidence="12">The sequence shown here is derived from an EMBL/GenBank/DDBJ whole genome shotgun (WGS) entry which is preliminary data.</text>
</comment>
<dbReference type="InterPro" id="IPR001789">
    <property type="entry name" value="Sig_transdc_resp-reg_receiver"/>
</dbReference>
<evidence type="ECO:0000256" key="7">
    <source>
        <dbReference type="ARBA" id="ARBA00023159"/>
    </source>
</evidence>
<dbReference type="GO" id="GO:0000156">
    <property type="term" value="F:phosphorelay response regulator activity"/>
    <property type="evidence" value="ECO:0007669"/>
    <property type="project" value="TreeGrafter"/>
</dbReference>
<dbReference type="PANTHER" id="PTHR45526:SF1">
    <property type="entry name" value="TRANSCRIPTIONAL REGULATORY PROTEIN DCUR-RELATED"/>
    <property type="match status" value="1"/>
</dbReference>
<dbReference type="GO" id="GO:0005737">
    <property type="term" value="C:cytoplasm"/>
    <property type="evidence" value="ECO:0007669"/>
    <property type="project" value="UniProtKB-SubCell"/>
</dbReference>
<feature type="domain" description="Response regulatory" evidence="11">
    <location>
        <begin position="3"/>
        <end position="119"/>
    </location>
</feature>
<dbReference type="PIRSF" id="PIRSF006171">
    <property type="entry name" value="RR_citrat_malat"/>
    <property type="match status" value="1"/>
</dbReference>
<keyword evidence="8 9" id="KW-0804">Transcription</keyword>
<evidence type="ECO:0000256" key="10">
    <source>
        <dbReference type="PROSITE-ProRule" id="PRU00169"/>
    </source>
</evidence>
<dbReference type="InterPro" id="IPR024187">
    <property type="entry name" value="Sig_transdc_resp-reg_cit/mal"/>
</dbReference>
<evidence type="ECO:0000256" key="6">
    <source>
        <dbReference type="ARBA" id="ARBA00023125"/>
    </source>
</evidence>
<evidence type="ECO:0000256" key="4">
    <source>
        <dbReference type="ARBA" id="ARBA00023012"/>
    </source>
</evidence>
<dbReference type="GO" id="GO:0003677">
    <property type="term" value="F:DNA binding"/>
    <property type="evidence" value="ECO:0007669"/>
    <property type="project" value="UniProtKB-KW"/>
</dbReference>
<dbReference type="Gene3D" id="3.40.50.2300">
    <property type="match status" value="1"/>
</dbReference>
<dbReference type="InterPro" id="IPR011006">
    <property type="entry name" value="CheY-like_superfamily"/>
</dbReference>
<dbReference type="Proteomes" id="UP000886657">
    <property type="component" value="Unassembled WGS sequence"/>
</dbReference>
<feature type="modified residue" description="4-aspartylphosphate" evidence="10">
    <location>
        <position position="54"/>
    </location>
</feature>
<evidence type="ECO:0000313" key="13">
    <source>
        <dbReference type="Proteomes" id="UP000886657"/>
    </source>
</evidence>
<keyword evidence="6 9" id="KW-0238">DNA-binding</keyword>
<protein>
    <recommendedName>
        <fullName evidence="9">Transcriptional regulatory protein</fullName>
    </recommendedName>
</protein>
<gene>
    <name evidence="12" type="ORF">IPP58_16990</name>
</gene>
<dbReference type="InterPro" id="IPR051271">
    <property type="entry name" value="2C-system_Tx_regulators"/>
</dbReference>
<dbReference type="CDD" id="cd19925">
    <property type="entry name" value="REC_citrate_TCS"/>
    <property type="match status" value="1"/>
</dbReference>